<organism evidence="6 7">
    <name type="scientific">Streptococcus pseudoporcinus</name>
    <dbReference type="NCBI Taxonomy" id="361101"/>
    <lineage>
        <taxon>Bacteria</taxon>
        <taxon>Bacillati</taxon>
        <taxon>Bacillota</taxon>
        <taxon>Bacilli</taxon>
        <taxon>Lactobacillales</taxon>
        <taxon>Streptococcaceae</taxon>
        <taxon>Streptococcus</taxon>
    </lineage>
</organism>
<dbReference type="Gene3D" id="1.10.10.2830">
    <property type="match status" value="1"/>
</dbReference>
<dbReference type="NCBIfam" id="TIGR00180">
    <property type="entry name" value="parB_part"/>
    <property type="match status" value="1"/>
</dbReference>
<dbReference type="RefSeq" id="WP_077323350.1">
    <property type="nucleotide sequence ID" value="NZ_CABEHT010000001.1"/>
</dbReference>
<reference evidence="6 7" key="1">
    <citation type="submission" date="2019-05" db="EMBL/GenBank/DDBJ databases">
        <authorList>
            <consortium name="Pathogen Informatics"/>
        </authorList>
    </citation>
    <scope>NUCLEOTIDE SEQUENCE [LARGE SCALE GENOMIC DNA]</scope>
    <source>
        <strain evidence="6 7">NCTC5386</strain>
    </source>
</reference>
<evidence type="ECO:0000256" key="3">
    <source>
        <dbReference type="ARBA" id="ARBA00022829"/>
    </source>
</evidence>
<dbReference type="SUPFAM" id="SSF110849">
    <property type="entry name" value="ParB/Sulfiredoxin"/>
    <property type="match status" value="1"/>
</dbReference>
<dbReference type="Pfam" id="PF02195">
    <property type="entry name" value="ParB_N"/>
    <property type="match status" value="1"/>
</dbReference>
<evidence type="ECO:0000313" key="6">
    <source>
        <dbReference type="EMBL" id="VTS27334.1"/>
    </source>
</evidence>
<dbReference type="GO" id="GO:0005694">
    <property type="term" value="C:chromosome"/>
    <property type="evidence" value="ECO:0007669"/>
    <property type="project" value="TreeGrafter"/>
</dbReference>
<evidence type="ECO:0000256" key="1">
    <source>
        <dbReference type="ARBA" id="ARBA00004453"/>
    </source>
</evidence>
<dbReference type="InterPro" id="IPR050336">
    <property type="entry name" value="Chromosome_partition/occlusion"/>
</dbReference>
<dbReference type="FunFam" id="1.10.10.2830:FF:000001">
    <property type="entry name" value="Chromosome partitioning protein ParB"/>
    <property type="match status" value="1"/>
</dbReference>
<dbReference type="PANTHER" id="PTHR33375:SF1">
    <property type="entry name" value="CHROMOSOME-PARTITIONING PROTEIN PARB-RELATED"/>
    <property type="match status" value="1"/>
</dbReference>
<dbReference type="InterPro" id="IPR004437">
    <property type="entry name" value="ParB/RepB/Spo0J"/>
</dbReference>
<dbReference type="InterPro" id="IPR041468">
    <property type="entry name" value="HTH_ParB/Spo0J"/>
</dbReference>
<dbReference type="EMBL" id="CABEHT010000001">
    <property type="protein sequence ID" value="VTS27334.1"/>
    <property type="molecule type" value="Genomic_DNA"/>
</dbReference>
<dbReference type="SMART" id="SM00470">
    <property type="entry name" value="ParB"/>
    <property type="match status" value="1"/>
</dbReference>
<evidence type="ECO:0000256" key="4">
    <source>
        <dbReference type="ARBA" id="ARBA00023125"/>
    </source>
</evidence>
<sequence length="257" mass="29418">MTEELKEIRVEDIVANPHQPRLHFDHEELKELANSIKINGLIQPIIVRPSEIYGYELIAGERRLKASQLAGLEKVPAVIKNISTTESMHQAIVENLQRSDLNPIEEAKAFQNILTKKQLTHEQLATFMGKSRPYITNSLRLLQLPDIILTALEEGKISSGHARSLVTLDNSQDQEDYFHRIIDQDLSVRQTEQLVKFKKQAKKPQINTNIFIKAFEEELAKLLGLPIHIKLKKDGSGQLSCFFQNEEELNRIINKLK</sequence>
<proteinExistence type="inferred from homology"/>
<dbReference type="FunFam" id="3.90.1530.30:FF:000001">
    <property type="entry name" value="Chromosome partitioning protein ParB"/>
    <property type="match status" value="1"/>
</dbReference>
<dbReference type="Pfam" id="PF17762">
    <property type="entry name" value="HTH_ParB"/>
    <property type="match status" value="1"/>
</dbReference>
<dbReference type="Gene3D" id="3.90.1530.30">
    <property type="match status" value="1"/>
</dbReference>
<name>A0A4U9YMC5_9STRE</name>
<protein>
    <submittedName>
        <fullName evidence="6">Chromosome partitioning protein</fullName>
    </submittedName>
</protein>
<dbReference type="GO" id="GO:0003677">
    <property type="term" value="F:DNA binding"/>
    <property type="evidence" value="ECO:0007669"/>
    <property type="project" value="UniProtKB-KW"/>
</dbReference>
<evidence type="ECO:0000256" key="2">
    <source>
        <dbReference type="ARBA" id="ARBA00006295"/>
    </source>
</evidence>
<dbReference type="GO" id="GO:0045881">
    <property type="term" value="P:positive regulation of sporulation resulting in formation of a cellular spore"/>
    <property type="evidence" value="ECO:0007669"/>
    <property type="project" value="TreeGrafter"/>
</dbReference>
<evidence type="ECO:0000259" key="5">
    <source>
        <dbReference type="SMART" id="SM00470"/>
    </source>
</evidence>
<dbReference type="GO" id="GO:0009295">
    <property type="term" value="C:nucleoid"/>
    <property type="evidence" value="ECO:0007669"/>
    <property type="project" value="UniProtKB-SubCell"/>
</dbReference>
<accession>A0A4U9YMC5</accession>
<feature type="domain" description="ParB-like N-terminal" evidence="5">
    <location>
        <begin position="6"/>
        <end position="96"/>
    </location>
</feature>
<dbReference type="InterPro" id="IPR003115">
    <property type="entry name" value="ParB_N"/>
</dbReference>
<dbReference type="AlphaFoldDB" id="A0A4U9YMC5"/>
<evidence type="ECO:0000313" key="7">
    <source>
        <dbReference type="Proteomes" id="UP000394068"/>
    </source>
</evidence>
<dbReference type="GO" id="GO:0007059">
    <property type="term" value="P:chromosome segregation"/>
    <property type="evidence" value="ECO:0007669"/>
    <property type="project" value="UniProtKB-KW"/>
</dbReference>
<dbReference type="SUPFAM" id="SSF109709">
    <property type="entry name" value="KorB DNA-binding domain-like"/>
    <property type="match status" value="1"/>
</dbReference>
<gene>
    <name evidence="6" type="primary">parB</name>
    <name evidence="6" type="ORF">NCTC5386_02170</name>
</gene>
<dbReference type="Proteomes" id="UP000394068">
    <property type="component" value="Unassembled WGS sequence"/>
</dbReference>
<dbReference type="Pfam" id="PF23552">
    <property type="entry name" value="ParB_C"/>
    <property type="match status" value="1"/>
</dbReference>
<keyword evidence="3" id="KW-0159">Chromosome partition</keyword>
<keyword evidence="4" id="KW-0238">DNA-binding</keyword>
<dbReference type="CDD" id="cd16393">
    <property type="entry name" value="SPO0J_N"/>
    <property type="match status" value="1"/>
</dbReference>
<dbReference type="PANTHER" id="PTHR33375">
    <property type="entry name" value="CHROMOSOME-PARTITIONING PROTEIN PARB-RELATED"/>
    <property type="match status" value="1"/>
</dbReference>
<dbReference type="InterPro" id="IPR057240">
    <property type="entry name" value="ParB_dimer_C"/>
</dbReference>
<comment type="subcellular location">
    <subcellularLocation>
        <location evidence="1">Cytoplasm</location>
        <location evidence="1">Nucleoid</location>
    </subcellularLocation>
</comment>
<dbReference type="InterPro" id="IPR036086">
    <property type="entry name" value="ParB/Sulfiredoxin_sf"/>
</dbReference>
<comment type="similarity">
    <text evidence="2">Belongs to the ParB family.</text>
</comment>